<gene>
    <name evidence="5" type="ORF">NA66_100672</name>
</gene>
<dbReference type="PANTHER" id="PTHR32305">
    <property type="match status" value="1"/>
</dbReference>
<evidence type="ECO:0000256" key="3">
    <source>
        <dbReference type="SAM" id="Phobius"/>
    </source>
</evidence>
<dbReference type="InterPro" id="IPR018392">
    <property type="entry name" value="LysM"/>
</dbReference>
<dbReference type="InterPro" id="IPR036779">
    <property type="entry name" value="LysM_dom_sf"/>
</dbReference>
<protein>
    <submittedName>
        <fullName evidence="5">YD repeat-containing protein</fullName>
    </submittedName>
</protein>
<dbReference type="Proteomes" id="UP000247755">
    <property type="component" value="Unassembled WGS sequence"/>
</dbReference>
<keyword evidence="3" id="KW-0472">Membrane</keyword>
<organism evidence="5 6">
    <name type="scientific">Burkholderia pyrrocinia</name>
    <name type="common">Pseudomonas pyrrocinia</name>
    <dbReference type="NCBI Taxonomy" id="60550"/>
    <lineage>
        <taxon>Bacteria</taxon>
        <taxon>Pseudomonadati</taxon>
        <taxon>Pseudomonadota</taxon>
        <taxon>Betaproteobacteria</taxon>
        <taxon>Burkholderiales</taxon>
        <taxon>Burkholderiaceae</taxon>
        <taxon>Burkholderia</taxon>
        <taxon>Burkholderia cepacia complex</taxon>
    </lineage>
</organism>
<dbReference type="SUPFAM" id="SSF69304">
    <property type="entry name" value="Tricorn protease N-terminal domain"/>
    <property type="match status" value="1"/>
</dbReference>
<dbReference type="Pfam" id="PF25023">
    <property type="entry name" value="TEN_YD-shell"/>
    <property type="match status" value="2"/>
</dbReference>
<dbReference type="Gene3D" id="3.10.350.10">
    <property type="entry name" value="LysM domain"/>
    <property type="match status" value="1"/>
</dbReference>
<dbReference type="EMBL" id="QJJY01000006">
    <property type="protein sequence ID" value="PXX35432.1"/>
    <property type="molecule type" value="Genomic_DNA"/>
</dbReference>
<evidence type="ECO:0000256" key="2">
    <source>
        <dbReference type="SAM" id="MobiDB-lite"/>
    </source>
</evidence>
<dbReference type="PANTHER" id="PTHR32305:SF15">
    <property type="entry name" value="PROTEIN RHSA-RELATED"/>
    <property type="match status" value="1"/>
</dbReference>
<evidence type="ECO:0000256" key="1">
    <source>
        <dbReference type="ARBA" id="ARBA00022737"/>
    </source>
</evidence>
<feature type="region of interest" description="Disordered" evidence="2">
    <location>
        <begin position="4111"/>
        <end position="4137"/>
    </location>
</feature>
<dbReference type="CDD" id="cd00118">
    <property type="entry name" value="LysM"/>
    <property type="match status" value="1"/>
</dbReference>
<dbReference type="NCBIfam" id="TIGR01643">
    <property type="entry name" value="YD_repeat_2x"/>
    <property type="match status" value="21"/>
</dbReference>
<accession>A0A318IMK3</accession>
<feature type="domain" description="LysM" evidence="4">
    <location>
        <begin position="4049"/>
        <end position="4096"/>
    </location>
</feature>
<dbReference type="Gene3D" id="2.180.10.10">
    <property type="entry name" value="RHS repeat-associated core"/>
    <property type="match status" value="11"/>
</dbReference>
<dbReference type="Pfam" id="PF05593">
    <property type="entry name" value="RHS_repeat"/>
    <property type="match status" value="14"/>
</dbReference>
<keyword evidence="3" id="KW-1133">Transmembrane helix</keyword>
<sequence length="4758" mass="513770">MVAIVTGNGLGLQSSSALGLGARGQLGEASAGQAGERIYVNAANGNLIVQDRDLMLIGRGAGSAIHRAYNSQGTFAADGWRPGGARTVGALSGKPNEAGSTVTRTDWDGSTVVYGYDAQRRLYVATSGAGARATLAYDAGTRQWAWWDGGRQLSEIYDATRGGRLVSATDRDGNKVDYAYDGAGLLSRVTTASGESTYLDYTAGRLARLRTVWIDANGAQRTSTAVRYGYDAAGRLSTVTVDLTPDDNSIADGKVFMTTYRYDGDSERVASITQSDGAEVGFSYAMLGSEYRVTSIAQRADSGVARVTRLAYDLDARRTTITDPLGAATVLAYDDAGRLVEIVPPAGGTQRFHYDAAGNVVKVEEAGGGVEYRYDVRGNRVWQRDAVGGVVEWRYGENDELLEQVTRPGGGEAATTTYVYDARRHLRFVVDAERRVTEYRYNGFGQQVSVLTYADAGYVGAGLGEADLARWVVGLADKSNGTRTDTAYDFRGNVASVTRYGRLLKDGTGDARAGAGDVTQTRYVYDPSGRLLQRFVGAPGKQQVEQFAYDGLGRMLSARRFDGTTTLYRYDDANHQTIVTFGNGLTRTSTFNGVGELVAIAESAADVLLSQVGYTYDAAGRLRAETDAVGHRTHYLYDPAGRKIAQVDAAGGLTEYVYTPGGQVARTIRHATPLAAGQLASLADIGGLDGTAALERVRPAAQAADQSEWRIYDGAGRLARSVTGDGALTVYRYDDAGRLLQTVQYANRISVSGNDPLSESLPSASVADRSTRYFYDGAGLLRGQLDAEGYLIEYRYDMAGRRVTTIRYATAVNDVGRAATSVVDFRPAENGNDIREQASYDARGLLRTEIDGEGHATVYEYDEFGNVAQRVRTERADPNAARAQQTVRLTFEAKLDRPKLTGAVLTVRVDGKEVGKVEVTSTTARRYAIDIANLVPASDHSIEFIFGSFMDEATVQNAMFGERQFAQPGSRPNGRPSGMLQKSQNYVLDGAGTEKAWFDASTKQERTTYRYDAMGRLLERTTSAMRGASATRYTYDSEGRLTSETTGGRTLRYRYDVQGRLIARLSGEGNEALAALGGKPTAAQVDAVWRNWGEHYTYDAVGRQTSSTDANGSRTTYYYDAAGRVTHRVNALGEVAEQRYDALGNLTQTLAYAKRMGRDAIGELSGGVMTDAVRRAVAALSDERVSRATFGYDRAGRVVRSVDAQAFATWRTYDVFGNEIATRQDLSSGVRSTRTTDYDRLGRAVRTTVDPGGLNLVARAVYDAFGREIESTDANGIVRRREYDRNGNTVILTDGLGRQSRMTYDAFGNVLTHTDRTGATTRYAYVPEKRQLTVSMPDGIETTTTYDEFGQTIALTDGRGQTTRYAYDADGRLIDTTTPTGVTRQRHDRAGQLIETVDGRGVRTAYAYDAAGRVLMRTLDPGGLNLTTRYEYDAKGQLVRTTEPSGTVVVTEYDLNGRKVAIVTDAGDGRLNLRTTFEYDGAGKVLTTTDGAGTQGARTTRHEYDAASRLVCTVVDPDGLALSTCYDYDGNGNVRRLVDAAGGVTRYGYDAENRRICEVGPTGAIVLSRLDAEGRVVVRTAYAIPNAGLLDAVGGTLSPADLEARVAASPGRDRTVRHIYDVNGRVRYTLDALGALTEFRYDENGNAVFTAQHGRVLDAAQPLTEASITAQLRRLGFDHARDTSRVTRTVYDAANRAVFVIDPLGYVTQNRFDANSNLVERISFWRSGWIVMVGFTEPSEKNMLDWAQAELGLVSTRATNWRYDNAGRVTESIDAEGYRTRHEYDGALLRRTIRDGEAVDRKRGMPVGVIERLLPAKPAVAATAVTEYRHDGAGRVTDVIDAAGVATHYVLDALGRVVETIRANGTDRQTVTRTTFDAAGRMIREVRASGTSAAAAVDYRYDALGNLAVRVDPRGVELAETDSDWALAQREALGYVDAQGRALPAAALTAAQREELAGRYATRYRYDAAGRLTEETDPLGHADRTTYDAFGDAVERVTKGVAAKLFYDGRGRVVAQVNPDGAVIQTEYSASGQPVRVARFAKGALDWTAIAESGDASAVLSRLQGQPEAVTHLEYDKLDRLVKSTDAEGGGEVFGYNGFGERIVYQNKVGAVFQYGYDNRGLLISETLPVTSNGRIVQNFHLYDAGGCRTATIEAAELPEQRTMRFEYDALGRLIRQTGDAVAARGALGDTRTIEPVETRAYDARGNLIRQTDANGNTITWYYDAANRQTAEVSATGTLTQWTYDAAGNRIVSRVFADAVVPTAGAKPPAPIHADRVRETRYRYDENNRLIESRVLNVATGYFDPSAGETQRGEYFITTGSELVTRYRHDGAGRLIEQTDPAGNRTLSFYDRMGNKMLEVDGAGYGTRWERDAEGRVLTETRFAARYPDPITPNPVLADTLAANWPTSADDRITRYVWDGNGRLVSETRQGVQYATVDANGRLEERNADATTRYVYDAEGHLLRKTDANGSQFDFTYDALGRQTGQLLPQFVDHLNRQVRSRISFEYDGLNQVVKETKHGDADQVTTYVYGAGGRLASKTNALGVVTRFGYDAAGNTVLVSFLRADADGRKQLDETAIGYDAAHREISRITRSRDPGGGTVLAGGVLREQCYNAFGEVVGRRTGGGGPKGEWQEYADYNNAGWVVRTNFGDGVSRLFLHDRNGNATLKVESMETDLRRHAIETGDDLVGLLKRADMMQTYTRYDARNQVIQVRQPKTSGGAPRVSFSPVDIPIDGGVFANTQLSLGGWIEKQNRPVPGPVYTEPAELSLTTSGSATVKAGVTWDTASVYVQIHSLNIDLPDLKGVYGAYQYEIVASYHGQGEQLGTHHTWGTEHLPYNVQKTQTIYTEVNQSGSISIPIKSYPAVANASGDFAAKPLQFDYSIEIYVKPQSGAAERRLIGTVEKSAVLFEAWTVNGNVHTKLAKQDALDSSLELQSVSNRLTLANHSLPLGARAMLYYRPAGASDAFRMLGKDSNSEPGSYTIDVGGLPDGDYEMIFMAVSDGSDGREPNTLLRRDGFSAHIARGGNSTVASMPIPGDRESSRAGFLADASGSYIWTSPHTLSLYSARDSALHLADHVVVKVRPQDAVTWNEERTILRDPATGAFAIDLSRYAPGNWDVVFDLYNAAGQKLDAVLCSIGLQGGNGSPSLSTNYAADLKSTVVFHAQPADTDYIVVSWVQDGATHYSHVTRLGNGEFTWDVLAGGLMPQPGQSYGYAIKYTAYDAAGVPLAMGAGDITVGTLGNSQVTLTGSARPTIFEFTPVGTDGKPLTNANTITLYYRQSTEKDHAYDRPFTELTITRDSRGRFLFDASALPTRTEFEYRYLAKDASGDVLTERQSYFLTGTRNNPITNVDIVGVIEETAKDMTIDRMQSHNAFREVSAERDGRGNWTYSSYNTMGRLTLKREPEISVTLADGSKVRVAPETRFHYDLTGNLVGIKDANGNLSTHQWNYGLAQPAVARSWDVLGHDKRFAYDAQGNLRVQYDELNRRTDFTYDAGDRLIRIDRPVLANGANAGRRSVDRYEYDAAGNRIAHIDALSGRERTYYDTEGRVIRTVSAAGRSMQYDYRWASAIGTAGGGTSGGWMKTTTDANGRTMIDETDLFGRLMKHTDLGGRVFDYTYNLAGLLTRQRGTSGQDVSYEYYSHGLVRAIRDRGTQTESLYEYDGDGNRTAEFFRSISGAYVFAQSYVEYDAANRVTAIRDNAYQVRYEYDAVGNRRRMTADYTDLVGYHKKTQDYWYEYDALNRFTVTMGVLSDGRIVAGAKGGDGVQLGYNAAGERVLAVYASDGRTERYEYDANGYLTNQSVNGVVVRERENDLLGRVTGYTAYTADRSKRTEQVTRQYDADGLQTSERDVLEGATTRYMRMSDGTLERTERRPDKGDGTTVTTAYSYEWWDGAKQKTAVSQGSNPNAPGWKPASSYYNYDVNGNLKSVYDDGGGQRGKARAFSYWTDLRGQVQRRDELVGVSIAPHGAITGAQGDRKHNYYYLNGHRVGNVGNDGVEKVDYVQELAGKLGKGKESQYRVTTPVSVADFDENYMRIDGTYPGASPGTWTVREGETLKSIASALWGDETLWYVLADANGLKSTDELKAGQALTVPNKVTNVHNTASTFKPYDPGQAIGDTQPTLPDPPPPPSRGGGCGGFLPVIAIVVAVVVSVVTYGTTSPYMASLAGSVGLTGGAASTAAAVGAGAVAGTAGSMASQGVMIAGGAQQGLDWKGVALGAMGGAIAGGGTSAMPAGSFGTAAAQGAARSVATQGIGLATGLQDRFDWKGVAASAIASGVGYAANQAIGQLQYGDTWEGIAPPALRADKFNMAVRGVGTGMAAGAVSTVVRGGSLGQNVGAITMDAIASTIGNMVVDQIQGASVGKSNATPMHPDDARFLGALTGAIEAYSNTPNPYTGAQFAGPGALPLDAINVTASGSTSGLGALYGTGYDGAFAAWSDDTRLNLNDAAFRSAMSETGAGIRLAQTDGGFWRGLAGETRNLFETPAPLSEKIGAGVRAVGEFIADPLIELGNQYRDVYSAASGATGGWRSAFAQQVSDGSYGGAALTELGMAAGAAPMAGAALRGIGLAAPAAVETFGPTINRAMSRYMTRSGMQLNVVETGSSGTGRAGLVDLSFGDVTPGFYRADPAKIRFTQSDASPFFSKGGTIDSLVSDLRSGKVTADQVGNPLQVVMHEGLPFSIDNRRLVAFNLAGVRDVPIQIVTLDNPAVAARFFDRFDPIGGVGKNIVIAPSSARTPAQLLLRDSGLIKGVQLGY</sequence>
<evidence type="ECO:0000313" key="6">
    <source>
        <dbReference type="Proteomes" id="UP000247755"/>
    </source>
</evidence>
<dbReference type="InterPro" id="IPR006530">
    <property type="entry name" value="YD"/>
</dbReference>
<reference evidence="5 6" key="1">
    <citation type="submission" date="2018-05" db="EMBL/GenBank/DDBJ databases">
        <title>Comparative genomics of bacterial root endophytes of switchgrass collected from native prairies over two seasons.</title>
        <authorList>
            <person name="Tang Y."/>
        </authorList>
    </citation>
    <scope>NUCLEOTIDE SEQUENCE [LARGE SCALE GENOMIC DNA]</scope>
    <source>
        <strain evidence="5 6">NFIX32</strain>
    </source>
</reference>
<dbReference type="Pfam" id="PF01476">
    <property type="entry name" value="LysM"/>
    <property type="match status" value="1"/>
</dbReference>
<evidence type="ECO:0000259" key="4">
    <source>
        <dbReference type="PROSITE" id="PS51782"/>
    </source>
</evidence>
<dbReference type="RefSeq" id="WP_083533974.1">
    <property type="nucleotide sequence ID" value="NZ_QJJY01000006.1"/>
</dbReference>
<keyword evidence="3" id="KW-0812">Transmembrane</keyword>
<proteinExistence type="predicted"/>
<evidence type="ECO:0000313" key="5">
    <source>
        <dbReference type="EMBL" id="PXX35432.1"/>
    </source>
</evidence>
<dbReference type="InterPro" id="IPR031325">
    <property type="entry name" value="RHS_repeat"/>
</dbReference>
<comment type="caution">
    <text evidence="5">The sequence shown here is derived from an EMBL/GenBank/DDBJ whole genome shotgun (WGS) entry which is preliminary data.</text>
</comment>
<dbReference type="InterPro" id="IPR056823">
    <property type="entry name" value="TEN-like_YD-shell"/>
</dbReference>
<dbReference type="SMART" id="SM00257">
    <property type="entry name" value="LysM"/>
    <property type="match status" value="1"/>
</dbReference>
<dbReference type="PROSITE" id="PS51782">
    <property type="entry name" value="LYSM"/>
    <property type="match status" value="1"/>
</dbReference>
<keyword evidence="1" id="KW-0677">Repeat</keyword>
<name>A0A318IMK3_BURPY</name>
<dbReference type="InterPro" id="IPR050708">
    <property type="entry name" value="T6SS_VgrG/RHS"/>
</dbReference>
<feature type="transmembrane region" description="Helical" evidence="3">
    <location>
        <begin position="4141"/>
        <end position="4159"/>
    </location>
</feature>